<dbReference type="Proteomes" id="UP000283255">
    <property type="component" value="Unassembled WGS sequence"/>
</dbReference>
<dbReference type="InterPro" id="IPR006626">
    <property type="entry name" value="PbH1"/>
</dbReference>
<dbReference type="PRINTS" id="PR01217">
    <property type="entry name" value="PRICHEXTENSN"/>
</dbReference>
<dbReference type="Pfam" id="PF13229">
    <property type="entry name" value="Beta_helix"/>
    <property type="match status" value="1"/>
</dbReference>
<dbReference type="AlphaFoldDB" id="A0A418YAK1"/>
<dbReference type="SMART" id="SM00710">
    <property type="entry name" value="PbH1"/>
    <property type="match status" value="6"/>
</dbReference>
<organism evidence="3 4">
    <name type="scientific">Motilimonas pumila</name>
    <dbReference type="NCBI Taxonomy" id="2303987"/>
    <lineage>
        <taxon>Bacteria</taxon>
        <taxon>Pseudomonadati</taxon>
        <taxon>Pseudomonadota</taxon>
        <taxon>Gammaproteobacteria</taxon>
        <taxon>Alteromonadales</taxon>
        <taxon>Alteromonadales genera incertae sedis</taxon>
        <taxon>Motilimonas</taxon>
    </lineage>
</organism>
<evidence type="ECO:0000313" key="3">
    <source>
        <dbReference type="EMBL" id="RJG40002.1"/>
    </source>
</evidence>
<dbReference type="InterPro" id="IPR011050">
    <property type="entry name" value="Pectin_lyase_fold/virulence"/>
</dbReference>
<comment type="caution">
    <text evidence="3">The sequence shown here is derived from an EMBL/GenBank/DDBJ whole genome shotgun (WGS) entry which is preliminary data.</text>
</comment>
<dbReference type="InterPro" id="IPR039448">
    <property type="entry name" value="Beta_helix"/>
</dbReference>
<dbReference type="Gene3D" id="2.160.20.10">
    <property type="entry name" value="Single-stranded right-handed beta-helix, Pectin lyase-like"/>
    <property type="match status" value="1"/>
</dbReference>
<evidence type="ECO:0000313" key="4">
    <source>
        <dbReference type="Proteomes" id="UP000283255"/>
    </source>
</evidence>
<protein>
    <recommendedName>
        <fullName evidence="2">Right handed beta helix domain-containing protein</fullName>
    </recommendedName>
</protein>
<proteinExistence type="predicted"/>
<keyword evidence="4" id="KW-1185">Reference proteome</keyword>
<feature type="domain" description="Right handed beta helix" evidence="2">
    <location>
        <begin position="294"/>
        <end position="457"/>
    </location>
</feature>
<gene>
    <name evidence="3" type="ORF">D1Z90_17875</name>
</gene>
<feature type="compositionally biased region" description="Basic and acidic residues" evidence="1">
    <location>
        <begin position="20"/>
        <end position="35"/>
    </location>
</feature>
<dbReference type="Pfam" id="PF14099">
    <property type="entry name" value="Polysacc_lyase"/>
    <property type="match status" value="1"/>
</dbReference>
<reference evidence="3 4" key="1">
    <citation type="submission" date="2018-09" db="EMBL/GenBank/DDBJ databases">
        <authorList>
            <person name="Wang F."/>
        </authorList>
    </citation>
    <scope>NUCLEOTIDE SEQUENCE [LARGE SCALE GENOMIC DNA]</scope>
    <source>
        <strain evidence="3 4">PLHSC7-2</strain>
    </source>
</reference>
<reference evidence="3 4" key="2">
    <citation type="submission" date="2019-01" db="EMBL/GenBank/DDBJ databases">
        <title>Motilimonas pumilus sp. nov., isolated from the gut of sea cucumber (Apostichopus japonicus).</title>
        <authorList>
            <person name="Wang F.-Q."/>
            <person name="Ren L.-H."/>
            <person name="Lin Y.-W."/>
            <person name="Sun G.-H."/>
            <person name="Du Z.-J."/>
            <person name="Zhao J.-X."/>
            <person name="Liu X.-J."/>
            <person name="Liu L.-J."/>
        </authorList>
    </citation>
    <scope>NUCLEOTIDE SEQUENCE [LARGE SCALE GENOMIC DNA]</scope>
    <source>
        <strain evidence="3 4">PLHSC7-2</strain>
    </source>
</reference>
<accession>A0A418YAK1</accession>
<dbReference type="PROSITE" id="PS51257">
    <property type="entry name" value="PROKAR_LIPOPROTEIN"/>
    <property type="match status" value="1"/>
</dbReference>
<dbReference type="SUPFAM" id="SSF51126">
    <property type="entry name" value="Pectin lyase-like"/>
    <property type="match status" value="1"/>
</dbReference>
<feature type="region of interest" description="Disordered" evidence="1">
    <location>
        <begin position="19"/>
        <end position="80"/>
    </location>
</feature>
<dbReference type="RefSeq" id="WP_119912162.1">
    <property type="nucleotide sequence ID" value="NZ_QZCH01000032.1"/>
</dbReference>
<evidence type="ECO:0000256" key="1">
    <source>
        <dbReference type="SAM" id="MobiDB-lite"/>
    </source>
</evidence>
<dbReference type="OrthoDB" id="9796530at2"/>
<dbReference type="InterPro" id="IPR025975">
    <property type="entry name" value="Polysacc_lyase"/>
</dbReference>
<dbReference type="Gene3D" id="2.60.120.200">
    <property type="match status" value="1"/>
</dbReference>
<sequence>MHNKKILAFSILTLFGCGESSDKQSQEAHEAHEGADTSIPLKQELSDPENIGEGSESPSKDPIINPPVTVPGADDGPERAPTFPITDAPATIAPVVATPTPAAVAPTPAAVAPTPAVVAPTPAVATPTPAVATPTPAVATPTPAVATPTPAVATPTPAVATPTPAVATPTPAVATPTPAVATPTPVITLPPAPSPTLAVTPDPIPDNTVFNVQDYGILPYDGEDDSLALRNLLNLLSAGDTVHFPSGEYIFESEVTFPYGFPNNIKFTADNDTFIAKVINPISQNFSGKALWNLEGVDNFSIQNFKFRGLNPYLDVDDQVVESDGLVISGSNNILVKDSEFYGFRDACIRILASDAVVPSQNVQISNNVFKHCSAVKVRSEGAASSSVKNLKIEKNYFLNVRVGIDLSPTDLSSNAVIIDNVFDTIKTDAIALQGFDSLTVEGNLIREAKAHAIHLMPSTLDDATQYGLFSIKNNAVLDSKNAIRIRTFEVSNVLNPVNRVEVTGNYFENIQLASIVSDYRQVIRLYPYATDFIDELVVKNNSYYKIDEAQGGEFINTSVANKATVKPDISGQKNQIKDEKSYVSLPTIDMPSITKSAVLFKVDWDRFYPRDYQYEVPYENNIEYSISRLNSPGYYRKGGYAAAFMLNDINDPKVNGSYRVEIKADIDKSTNPIRWYSFSTRLPGDYYASSGEESIFQVHTAPSDNDWARAMSLPYALTTFEGNFRFFVSKTHQDPVEKEYFDLGVYERNTWVDWVVQVHHDTQNGFIRVWKDGLQVVDYNGGVGYPLLDGAHNHWSYPKWGIYRWEWDKNPEITSRKVFFDQIKVGSEKANLAIMQP</sequence>
<evidence type="ECO:0000259" key="2">
    <source>
        <dbReference type="Pfam" id="PF13229"/>
    </source>
</evidence>
<dbReference type="InterPro" id="IPR012334">
    <property type="entry name" value="Pectin_lyas_fold"/>
</dbReference>
<name>A0A418YAK1_9GAMM</name>
<dbReference type="EMBL" id="QZCH01000032">
    <property type="protein sequence ID" value="RJG40002.1"/>
    <property type="molecule type" value="Genomic_DNA"/>
</dbReference>